<dbReference type="GO" id="GO:0004725">
    <property type="term" value="F:protein tyrosine phosphatase activity"/>
    <property type="evidence" value="ECO:0007669"/>
    <property type="project" value="InterPro"/>
</dbReference>
<dbReference type="InterPro" id="IPR036196">
    <property type="entry name" value="Ptyr_pPase_sf"/>
</dbReference>
<feature type="active site" description="Proton donor" evidence="4">
    <location>
        <position position="111"/>
    </location>
</feature>
<protein>
    <submittedName>
        <fullName evidence="6">Low molecular weight protein arginine phosphatase</fullName>
    </submittedName>
</protein>
<keyword evidence="3" id="KW-0059">Arsenical resistance</keyword>
<dbReference type="GO" id="GO:0046685">
    <property type="term" value="P:response to arsenic-containing substance"/>
    <property type="evidence" value="ECO:0007669"/>
    <property type="project" value="UniProtKB-KW"/>
</dbReference>
<dbReference type="Pfam" id="PF01451">
    <property type="entry name" value="LMWPc"/>
    <property type="match status" value="1"/>
</dbReference>
<dbReference type="EMBL" id="DVMX01000007">
    <property type="protein sequence ID" value="HIU41017.1"/>
    <property type="molecule type" value="Genomic_DNA"/>
</dbReference>
<reference evidence="6" key="2">
    <citation type="journal article" date="2021" name="PeerJ">
        <title>Extensive microbial diversity within the chicken gut microbiome revealed by metagenomics and culture.</title>
        <authorList>
            <person name="Gilroy R."/>
            <person name="Ravi A."/>
            <person name="Getino M."/>
            <person name="Pursley I."/>
            <person name="Horton D.L."/>
            <person name="Alikhan N.F."/>
            <person name="Baker D."/>
            <person name="Gharbi K."/>
            <person name="Hall N."/>
            <person name="Watson M."/>
            <person name="Adriaenssens E.M."/>
            <person name="Foster-Nyarko E."/>
            <person name="Jarju S."/>
            <person name="Secka A."/>
            <person name="Antonio M."/>
            <person name="Oren A."/>
            <person name="Chaudhuri R.R."/>
            <person name="La Ragione R."/>
            <person name="Hildebrand F."/>
            <person name="Pallen M.J."/>
        </authorList>
    </citation>
    <scope>NUCLEOTIDE SEQUENCE</scope>
    <source>
        <strain evidence="6">4509</strain>
    </source>
</reference>
<keyword evidence="2" id="KW-0378">Hydrolase</keyword>
<evidence type="ECO:0000256" key="3">
    <source>
        <dbReference type="ARBA" id="ARBA00022849"/>
    </source>
</evidence>
<evidence type="ECO:0000256" key="4">
    <source>
        <dbReference type="PIRSR" id="PIRSR617867-1"/>
    </source>
</evidence>
<dbReference type="SUPFAM" id="SSF52788">
    <property type="entry name" value="Phosphotyrosine protein phosphatases I"/>
    <property type="match status" value="1"/>
</dbReference>
<evidence type="ECO:0000259" key="5">
    <source>
        <dbReference type="SMART" id="SM00226"/>
    </source>
</evidence>
<evidence type="ECO:0000313" key="7">
    <source>
        <dbReference type="Proteomes" id="UP000824082"/>
    </source>
</evidence>
<comment type="caution">
    <text evidence="6">The sequence shown here is derived from an EMBL/GenBank/DDBJ whole genome shotgun (WGS) entry which is preliminary data.</text>
</comment>
<sequence length="137" mass="14989">MNYLILCTGNTCRSPMAAAILQQMLKEKGDTSSGVISAGLQTIDGLPANPNAVAAMKEWGMDLSGHRSRQVTPFLLKEAHRIFVMTPTQARTLVGGMPLVGDKVTSLDVADPFGQDLDTYRRCRDQLKEKLEKLVNL</sequence>
<dbReference type="InterPro" id="IPR017867">
    <property type="entry name" value="Tyr_phospatase_low_mol_wt"/>
</dbReference>
<dbReference type="PANTHER" id="PTHR43428:SF1">
    <property type="entry name" value="ARSENATE REDUCTASE"/>
    <property type="match status" value="1"/>
</dbReference>
<dbReference type="CDD" id="cd16344">
    <property type="entry name" value="LMWPAP"/>
    <property type="match status" value="1"/>
</dbReference>
<organism evidence="6 7">
    <name type="scientific">Candidatus Egerieicola faecale</name>
    <dbReference type="NCBI Taxonomy" id="2840774"/>
    <lineage>
        <taxon>Bacteria</taxon>
        <taxon>Bacillati</taxon>
        <taxon>Bacillota</taxon>
        <taxon>Clostridia</taxon>
        <taxon>Eubacteriales</taxon>
        <taxon>Oscillospiraceae</taxon>
        <taxon>Oscillospiraceae incertae sedis</taxon>
        <taxon>Candidatus Egerieicola</taxon>
    </lineage>
</organism>
<reference evidence="6" key="1">
    <citation type="submission" date="2020-10" db="EMBL/GenBank/DDBJ databases">
        <authorList>
            <person name="Gilroy R."/>
        </authorList>
    </citation>
    <scope>NUCLEOTIDE SEQUENCE</scope>
    <source>
        <strain evidence="6">4509</strain>
    </source>
</reference>
<comment type="similarity">
    <text evidence="1">Belongs to the low molecular weight phosphotyrosine protein phosphatase family.</text>
</comment>
<dbReference type="InterPro" id="IPR023485">
    <property type="entry name" value="Ptyr_pPase"/>
</dbReference>
<name>A0A9D1IRW9_9FIRM</name>
<dbReference type="PRINTS" id="PR00719">
    <property type="entry name" value="LMWPTPASE"/>
</dbReference>
<dbReference type="Gene3D" id="3.40.50.2300">
    <property type="match status" value="1"/>
</dbReference>
<gene>
    <name evidence="6" type="ORF">IAD19_00500</name>
</gene>
<feature type="active site" description="Nucleophile" evidence="4">
    <location>
        <position position="13"/>
    </location>
</feature>
<evidence type="ECO:0000313" key="6">
    <source>
        <dbReference type="EMBL" id="HIU41017.1"/>
    </source>
</evidence>
<dbReference type="SMART" id="SM00226">
    <property type="entry name" value="LMWPc"/>
    <property type="match status" value="1"/>
</dbReference>
<dbReference type="AlphaFoldDB" id="A0A9D1IRW9"/>
<dbReference type="PANTHER" id="PTHR43428">
    <property type="entry name" value="ARSENATE REDUCTASE"/>
    <property type="match status" value="1"/>
</dbReference>
<feature type="domain" description="Phosphotyrosine protein phosphatase I" evidence="5">
    <location>
        <begin position="1"/>
        <end position="137"/>
    </location>
</feature>
<accession>A0A9D1IRW9</accession>
<feature type="active site" description="Nucleophile" evidence="4">
    <location>
        <position position="7"/>
    </location>
</feature>
<evidence type="ECO:0000256" key="2">
    <source>
        <dbReference type="ARBA" id="ARBA00022801"/>
    </source>
</evidence>
<proteinExistence type="inferred from homology"/>
<evidence type="ECO:0000256" key="1">
    <source>
        <dbReference type="ARBA" id="ARBA00011063"/>
    </source>
</evidence>
<dbReference type="Proteomes" id="UP000824082">
    <property type="component" value="Unassembled WGS sequence"/>
</dbReference>